<feature type="coiled-coil region" evidence="1">
    <location>
        <begin position="79"/>
        <end position="106"/>
    </location>
</feature>
<dbReference type="AlphaFoldDB" id="A0A819VXJ5"/>
<sequence length="427" mass="49577">IRGLVKVKALHEQVAAMEKVAGQLKTNKEQVYQQIHQLKQSIDQLIHEIANTHMTATQIDNAYNDLVASIDREFRRLKQVVAEQKMKDEQDELKRIQSKLENEKHAIFDEDKRFEQEKEEFRQRSAIAQRQKEEEQLMGKVNAEESHRRKELREQELAEEAFLSEMNERERRDYDLARRIASETGSEVDLPHLQRKTRLNINQKHDLRGHNYAQLRDLINTSCDLELLDACREEFHRRLKVYHAWKLKNRKGKNSSAADDKDDELDEDRAPKAILNNAMPVSSASSASKKGGQGATAASNSKGGGSGKASEQRFFRIPFLRPNEQSSDASDQKKKGWWYAHFDDKWIARQMEIHPNKKPILLVSGIDDMNMCELSLDETGLTVKKGAEILENDFEQEWLKNGGREYLKKHHKKISSKYVLQSLEKHR</sequence>
<reference evidence="4" key="1">
    <citation type="submission" date="2021-02" db="EMBL/GenBank/DDBJ databases">
        <authorList>
            <person name="Nowell W R."/>
        </authorList>
    </citation>
    <scope>NUCLEOTIDE SEQUENCE</scope>
</reference>
<dbReference type="Proteomes" id="UP000676336">
    <property type="component" value="Unassembled WGS sequence"/>
</dbReference>
<feature type="region of interest" description="Disordered" evidence="2">
    <location>
        <begin position="124"/>
        <end position="152"/>
    </location>
</feature>
<evidence type="ECO:0000313" key="6">
    <source>
        <dbReference type="Proteomes" id="UP000663866"/>
    </source>
</evidence>
<feature type="region of interest" description="Disordered" evidence="2">
    <location>
        <begin position="272"/>
        <end position="309"/>
    </location>
</feature>
<keyword evidence="1" id="KW-0175">Coiled coil</keyword>
<organism evidence="4 6">
    <name type="scientific">Rotaria magnacalcarata</name>
    <dbReference type="NCBI Taxonomy" id="392030"/>
    <lineage>
        <taxon>Eukaryota</taxon>
        <taxon>Metazoa</taxon>
        <taxon>Spiralia</taxon>
        <taxon>Gnathifera</taxon>
        <taxon>Rotifera</taxon>
        <taxon>Eurotatoria</taxon>
        <taxon>Bdelloidea</taxon>
        <taxon>Philodinida</taxon>
        <taxon>Philodinidae</taxon>
        <taxon>Rotaria</taxon>
    </lineage>
</organism>
<feature type="non-terminal residue" evidence="4">
    <location>
        <position position="1"/>
    </location>
</feature>
<evidence type="ECO:0000256" key="2">
    <source>
        <dbReference type="SAM" id="MobiDB-lite"/>
    </source>
</evidence>
<feature type="compositionally biased region" description="Low complexity" evidence="2">
    <location>
        <begin position="282"/>
        <end position="301"/>
    </location>
</feature>
<proteinExistence type="predicted"/>
<evidence type="ECO:0000259" key="3">
    <source>
        <dbReference type="Pfam" id="PF16521"/>
    </source>
</evidence>
<protein>
    <recommendedName>
        <fullName evidence="3">Myosin VI cargo binding domain-containing protein</fullName>
    </recommendedName>
</protein>
<gene>
    <name evidence="4" type="ORF">OVN521_LOCUS21614</name>
    <name evidence="5" type="ORF">SMN809_LOCUS26626</name>
</gene>
<keyword evidence="6" id="KW-1185">Reference proteome</keyword>
<dbReference type="Gene3D" id="6.10.220.10">
    <property type="match status" value="1"/>
</dbReference>
<evidence type="ECO:0000256" key="1">
    <source>
        <dbReference type="SAM" id="Coils"/>
    </source>
</evidence>
<dbReference type="Proteomes" id="UP000663866">
    <property type="component" value="Unassembled WGS sequence"/>
</dbReference>
<dbReference type="Pfam" id="PF16521">
    <property type="entry name" value="Myosin-VI_CBD"/>
    <property type="match status" value="1"/>
</dbReference>
<feature type="compositionally biased region" description="Basic and acidic residues" evidence="2">
    <location>
        <begin position="130"/>
        <end position="152"/>
    </location>
</feature>
<feature type="domain" description="Myosin VI cargo binding" evidence="3">
    <location>
        <begin position="312"/>
        <end position="403"/>
    </location>
</feature>
<dbReference type="EMBL" id="CAJOBG010004525">
    <property type="protein sequence ID" value="CAF4114470.1"/>
    <property type="molecule type" value="Genomic_DNA"/>
</dbReference>
<evidence type="ECO:0000313" key="4">
    <source>
        <dbReference type="EMBL" id="CAF4114470.1"/>
    </source>
</evidence>
<dbReference type="InterPro" id="IPR032412">
    <property type="entry name" value="Myosin-VI_CBD"/>
</dbReference>
<evidence type="ECO:0000313" key="5">
    <source>
        <dbReference type="EMBL" id="CAF4312964.1"/>
    </source>
</evidence>
<comment type="caution">
    <text evidence="4">The sequence shown here is derived from an EMBL/GenBank/DDBJ whole genome shotgun (WGS) entry which is preliminary data.</text>
</comment>
<dbReference type="EMBL" id="CAJOBI010038611">
    <property type="protein sequence ID" value="CAF4312964.1"/>
    <property type="molecule type" value="Genomic_DNA"/>
</dbReference>
<name>A0A819VXJ5_9BILA</name>
<accession>A0A819VXJ5</accession>